<dbReference type="Pfam" id="PF11251">
    <property type="entry name" value="DUF3050"/>
    <property type="match status" value="1"/>
</dbReference>
<dbReference type="InterPro" id="IPR016084">
    <property type="entry name" value="Haem_Oase-like_multi-hlx"/>
</dbReference>
<comment type="caution">
    <text evidence="2">The sequence shown here is derived from an EMBL/GenBank/DDBJ whole genome shotgun (WGS) entry which is preliminary data.</text>
</comment>
<accession>A0ABP9AYN3</accession>
<evidence type="ECO:0000313" key="3">
    <source>
        <dbReference type="Proteomes" id="UP001499959"/>
    </source>
</evidence>
<dbReference type="Proteomes" id="UP001499959">
    <property type="component" value="Unassembled WGS sequence"/>
</dbReference>
<evidence type="ECO:0000256" key="1">
    <source>
        <dbReference type="SAM" id="MobiDB-lite"/>
    </source>
</evidence>
<name>A0ABP9AYN3_9GAMM</name>
<dbReference type="InterPro" id="IPR024423">
    <property type="entry name" value="DUF3050"/>
</dbReference>
<protein>
    <submittedName>
        <fullName evidence="2">DUF3050 domain-containing protein</fullName>
    </submittedName>
</protein>
<proteinExistence type="predicted"/>
<keyword evidence="3" id="KW-1185">Reference proteome</keyword>
<dbReference type="SUPFAM" id="SSF48613">
    <property type="entry name" value="Heme oxygenase-like"/>
    <property type="match status" value="1"/>
</dbReference>
<sequence>MKKEADAQQSGGKTHAPRQNDVVLTQAMRRLRHELETHPVFAEIVHVEALRSFMQVHVFAVWDFMSLAKRLQRDLTCVELPWMPPANPVAARLINDIVLAEESDVDADGHPASHLDLYLKAMRDVGASTDQFDHFMRELRGGAGLSAALAAAEVPQFVRDFVEHTLHTCLHGTTLETMASFFYGRENVIPDMFQSLLDHWGLSEAQAPGFVYYLQRHIELDGDSHGPAASRMIEAELERREDALQEARDAARGALQARRALWDGAAALLRERHAPGQSMPARRLAPVAA</sequence>
<gene>
    <name evidence="2" type="ORF">GCM10023307_11580</name>
</gene>
<dbReference type="EMBL" id="BAABJE010000002">
    <property type="protein sequence ID" value="GAA4788112.1"/>
    <property type="molecule type" value="Genomic_DNA"/>
</dbReference>
<feature type="region of interest" description="Disordered" evidence="1">
    <location>
        <begin position="1"/>
        <end position="21"/>
    </location>
</feature>
<organism evidence="2 3">
    <name type="scientific">Lysobacter hankyongensis</name>
    <dbReference type="NCBI Taxonomy" id="1176535"/>
    <lineage>
        <taxon>Bacteria</taxon>
        <taxon>Pseudomonadati</taxon>
        <taxon>Pseudomonadota</taxon>
        <taxon>Gammaproteobacteria</taxon>
        <taxon>Lysobacterales</taxon>
        <taxon>Lysobacteraceae</taxon>
        <taxon>Lysobacter</taxon>
    </lineage>
</organism>
<dbReference type="Gene3D" id="1.20.910.10">
    <property type="entry name" value="Heme oxygenase-like"/>
    <property type="match status" value="1"/>
</dbReference>
<evidence type="ECO:0000313" key="2">
    <source>
        <dbReference type="EMBL" id="GAA4788112.1"/>
    </source>
</evidence>
<reference evidence="3" key="1">
    <citation type="journal article" date="2019" name="Int. J. Syst. Evol. Microbiol.">
        <title>The Global Catalogue of Microorganisms (GCM) 10K type strain sequencing project: providing services to taxonomists for standard genome sequencing and annotation.</title>
        <authorList>
            <consortium name="The Broad Institute Genomics Platform"/>
            <consortium name="The Broad Institute Genome Sequencing Center for Infectious Disease"/>
            <person name="Wu L."/>
            <person name="Ma J."/>
        </authorList>
    </citation>
    <scope>NUCLEOTIDE SEQUENCE [LARGE SCALE GENOMIC DNA]</scope>
    <source>
        <strain evidence="3">JCM 18204</strain>
    </source>
</reference>